<protein>
    <submittedName>
        <fullName evidence="7">Lysoplasmalogenase</fullName>
    </submittedName>
</protein>
<keyword evidence="4 6" id="KW-1133">Transmembrane helix</keyword>
<keyword evidence="3 6" id="KW-0812">Transmembrane</keyword>
<dbReference type="GO" id="GO:0016020">
    <property type="term" value="C:membrane"/>
    <property type="evidence" value="ECO:0007669"/>
    <property type="project" value="UniProtKB-SubCell"/>
</dbReference>
<accession>A0A845M4X5</accession>
<evidence type="ECO:0000256" key="6">
    <source>
        <dbReference type="SAM" id="Phobius"/>
    </source>
</evidence>
<dbReference type="AlphaFoldDB" id="A0A845M4X5"/>
<feature type="transmembrane region" description="Helical" evidence="6">
    <location>
        <begin position="182"/>
        <end position="205"/>
    </location>
</feature>
<evidence type="ECO:0000256" key="1">
    <source>
        <dbReference type="ARBA" id="ARBA00004141"/>
    </source>
</evidence>
<dbReference type="Pfam" id="PF07947">
    <property type="entry name" value="YhhN"/>
    <property type="match status" value="1"/>
</dbReference>
<dbReference type="PANTHER" id="PTHR31885:SF6">
    <property type="entry name" value="GH04784P"/>
    <property type="match status" value="1"/>
</dbReference>
<gene>
    <name evidence="7" type="ORF">GQE99_18865</name>
</gene>
<proteinExistence type="inferred from homology"/>
<dbReference type="EMBL" id="WTUX01000022">
    <property type="protein sequence ID" value="MZR15085.1"/>
    <property type="molecule type" value="Genomic_DNA"/>
</dbReference>
<dbReference type="InterPro" id="IPR012506">
    <property type="entry name" value="TMEM86B-like"/>
</dbReference>
<feature type="transmembrane region" description="Helical" evidence="6">
    <location>
        <begin position="101"/>
        <end position="119"/>
    </location>
</feature>
<keyword evidence="8" id="KW-1185">Reference proteome</keyword>
<comment type="similarity">
    <text evidence="2">Belongs to the TMEM86 family.</text>
</comment>
<comment type="subcellular location">
    <subcellularLocation>
        <location evidence="1">Membrane</location>
        <topology evidence="1">Multi-pass membrane protein</topology>
    </subcellularLocation>
</comment>
<feature type="transmembrane region" description="Helical" evidence="6">
    <location>
        <begin position="125"/>
        <end position="145"/>
    </location>
</feature>
<evidence type="ECO:0000256" key="4">
    <source>
        <dbReference type="ARBA" id="ARBA00022989"/>
    </source>
</evidence>
<evidence type="ECO:0000313" key="7">
    <source>
        <dbReference type="EMBL" id="MZR15085.1"/>
    </source>
</evidence>
<dbReference type="PANTHER" id="PTHR31885">
    <property type="entry name" value="GH04784P"/>
    <property type="match status" value="1"/>
</dbReference>
<evidence type="ECO:0000313" key="8">
    <source>
        <dbReference type="Proteomes" id="UP000467322"/>
    </source>
</evidence>
<dbReference type="GO" id="GO:0016787">
    <property type="term" value="F:hydrolase activity"/>
    <property type="evidence" value="ECO:0007669"/>
    <property type="project" value="TreeGrafter"/>
</dbReference>
<evidence type="ECO:0000256" key="5">
    <source>
        <dbReference type="ARBA" id="ARBA00023136"/>
    </source>
</evidence>
<sequence>MIYLWIASALVALVYWLVPPIGGDGSMLNSVVKTIPVALLAMSALPQRRPLLVAALALGALGDFCLSRPGETWFIAGMGAFALAHLFYIGLFLALSGRARFVPMAMLVVYGAVMAVLLWDGTGALRLPVMAYLVIIIGMGLSALAQRPGAQMPVLLAGAGLFILSDTVLALGLFVWPNEGVYLALQWALVWPSYWLAQFALMWGFSRPEGTR</sequence>
<comment type="caution">
    <text evidence="7">The sequence shown here is derived from an EMBL/GenBank/DDBJ whole genome shotgun (WGS) entry which is preliminary data.</text>
</comment>
<dbReference type="RefSeq" id="WP_161353485.1">
    <property type="nucleotide sequence ID" value="NZ_WTUX01000022.1"/>
</dbReference>
<dbReference type="Proteomes" id="UP000467322">
    <property type="component" value="Unassembled WGS sequence"/>
</dbReference>
<organism evidence="7 8">
    <name type="scientific">Maritimibacter harenae</name>
    <dbReference type="NCBI Taxonomy" id="2606218"/>
    <lineage>
        <taxon>Bacteria</taxon>
        <taxon>Pseudomonadati</taxon>
        <taxon>Pseudomonadota</taxon>
        <taxon>Alphaproteobacteria</taxon>
        <taxon>Rhodobacterales</taxon>
        <taxon>Roseobacteraceae</taxon>
        <taxon>Maritimibacter</taxon>
    </lineage>
</organism>
<keyword evidence="5 6" id="KW-0472">Membrane</keyword>
<evidence type="ECO:0000256" key="2">
    <source>
        <dbReference type="ARBA" id="ARBA00007375"/>
    </source>
</evidence>
<evidence type="ECO:0000256" key="3">
    <source>
        <dbReference type="ARBA" id="ARBA00022692"/>
    </source>
</evidence>
<feature type="transmembrane region" description="Helical" evidence="6">
    <location>
        <begin position="73"/>
        <end position="94"/>
    </location>
</feature>
<reference evidence="7 8" key="1">
    <citation type="submission" date="2019-12" db="EMBL/GenBank/DDBJ databases">
        <title>Maritimibacter sp. nov. sp. isolated from sea sand.</title>
        <authorList>
            <person name="Kim J."/>
            <person name="Jeong S.E."/>
            <person name="Jung H.S."/>
            <person name="Jeon C.O."/>
        </authorList>
    </citation>
    <scope>NUCLEOTIDE SEQUENCE [LARGE SCALE GENOMIC DNA]</scope>
    <source>
        <strain evidence="7 8">DP07</strain>
    </source>
</reference>
<feature type="transmembrane region" description="Helical" evidence="6">
    <location>
        <begin position="154"/>
        <end position="176"/>
    </location>
</feature>
<name>A0A845M4X5_9RHOB</name>